<organism evidence="2 3">
    <name type="scientific">Fonsecaea pedrosoi CBS 271.37</name>
    <dbReference type="NCBI Taxonomy" id="1442368"/>
    <lineage>
        <taxon>Eukaryota</taxon>
        <taxon>Fungi</taxon>
        <taxon>Dikarya</taxon>
        <taxon>Ascomycota</taxon>
        <taxon>Pezizomycotina</taxon>
        <taxon>Eurotiomycetes</taxon>
        <taxon>Chaetothyriomycetidae</taxon>
        <taxon>Chaetothyriales</taxon>
        <taxon>Herpotrichiellaceae</taxon>
        <taxon>Fonsecaea</taxon>
    </lineage>
</organism>
<dbReference type="RefSeq" id="XP_013280752.1">
    <property type="nucleotide sequence ID" value="XM_013425298.1"/>
</dbReference>
<accession>A0A0D2GX95</accession>
<keyword evidence="3" id="KW-1185">Reference proteome</keyword>
<sequence>MSHSSRKISMNMTSQNPSPSDPVTRTNRSATGPKYDSQETQYDSQETQYDSQETQYDSQRHIRDKPRPRQTFRKTDWAVVRREFSTKQQHIPLIASTAGLERGAQTIIQQVKQALTNPMLVTLYQGVVTTS</sequence>
<evidence type="ECO:0000313" key="2">
    <source>
        <dbReference type="EMBL" id="KIW76944.1"/>
    </source>
</evidence>
<evidence type="ECO:0000313" key="3">
    <source>
        <dbReference type="Proteomes" id="UP000053029"/>
    </source>
</evidence>
<dbReference type="HOGENOM" id="CLU_1927631_0_0_1"/>
<reference evidence="2 3" key="1">
    <citation type="submission" date="2015-01" db="EMBL/GenBank/DDBJ databases">
        <title>The Genome Sequence of Fonsecaea pedrosoi CBS 271.37.</title>
        <authorList>
            <consortium name="The Broad Institute Genomics Platform"/>
            <person name="Cuomo C."/>
            <person name="de Hoog S."/>
            <person name="Gorbushina A."/>
            <person name="Stielow B."/>
            <person name="Teixiera M."/>
            <person name="Abouelleil A."/>
            <person name="Chapman S.B."/>
            <person name="Priest M."/>
            <person name="Young S.K."/>
            <person name="Wortman J."/>
            <person name="Nusbaum C."/>
            <person name="Birren B."/>
        </authorList>
    </citation>
    <scope>NUCLEOTIDE SEQUENCE [LARGE SCALE GENOMIC DNA]</scope>
    <source>
        <strain evidence="2 3">CBS 271.37</strain>
    </source>
</reference>
<name>A0A0D2GX95_9EURO</name>
<dbReference type="VEuPathDB" id="FungiDB:Z517_09388"/>
<proteinExistence type="predicted"/>
<dbReference type="GeneID" id="25308878"/>
<evidence type="ECO:0000256" key="1">
    <source>
        <dbReference type="SAM" id="MobiDB-lite"/>
    </source>
</evidence>
<dbReference type="EMBL" id="KN846974">
    <property type="protein sequence ID" value="KIW76944.1"/>
    <property type="molecule type" value="Genomic_DNA"/>
</dbReference>
<feature type="compositionally biased region" description="Polar residues" evidence="1">
    <location>
        <begin position="38"/>
        <end position="57"/>
    </location>
</feature>
<feature type="compositionally biased region" description="Basic and acidic residues" evidence="1">
    <location>
        <begin position="58"/>
        <end position="74"/>
    </location>
</feature>
<feature type="compositionally biased region" description="Polar residues" evidence="1">
    <location>
        <begin position="7"/>
        <end position="30"/>
    </location>
</feature>
<feature type="region of interest" description="Disordered" evidence="1">
    <location>
        <begin position="1"/>
        <end position="74"/>
    </location>
</feature>
<dbReference type="Proteomes" id="UP000053029">
    <property type="component" value="Unassembled WGS sequence"/>
</dbReference>
<protein>
    <submittedName>
        <fullName evidence="2">Uncharacterized protein</fullName>
    </submittedName>
</protein>
<gene>
    <name evidence="2" type="ORF">Z517_09388</name>
</gene>
<dbReference type="AlphaFoldDB" id="A0A0D2GX95"/>